<keyword evidence="2" id="KW-1185">Reference proteome</keyword>
<accession>A0ABV3FVM6</accession>
<proteinExistence type="predicted"/>
<sequence>MRQLERAGLAAAAAATVIGIFFLGACSTLVTGTAEVNQTDLAAYRSDMTASSISASSSRAAAAQTATEAACDTFFSANESSVSSFNAYIDASNSSAPDTDAKATSAVTALRGNAQNVDRSVTREVLPDVAEKLRAYRDDTNALAGTLEQRVDITTLNVAIDKFNATKNVARDTCRAY</sequence>
<protein>
    <recommendedName>
        <fullName evidence="3">Lipoprotein</fullName>
    </recommendedName>
</protein>
<comment type="caution">
    <text evidence="1">The sequence shown here is derived from an EMBL/GenBank/DDBJ whole genome shotgun (WGS) entry which is preliminary data.</text>
</comment>
<name>A0ABV3FVM6_9NOCA</name>
<dbReference type="EMBL" id="JBFAKC010000006">
    <property type="protein sequence ID" value="MEV0709231.1"/>
    <property type="molecule type" value="Genomic_DNA"/>
</dbReference>
<dbReference type="RefSeq" id="WP_355083126.1">
    <property type="nucleotide sequence ID" value="NZ_JBEXKW010000001.1"/>
</dbReference>
<reference evidence="1 2" key="1">
    <citation type="submission" date="2024-06" db="EMBL/GenBank/DDBJ databases">
        <title>The Natural Products Discovery Center: Release of the First 8490 Sequenced Strains for Exploring Actinobacteria Biosynthetic Diversity.</title>
        <authorList>
            <person name="Kalkreuter E."/>
            <person name="Kautsar S.A."/>
            <person name="Yang D."/>
            <person name="Bader C.D."/>
            <person name="Teijaro C.N."/>
            <person name="Fluegel L."/>
            <person name="Davis C.M."/>
            <person name="Simpson J.R."/>
            <person name="Lauterbach L."/>
            <person name="Steele A.D."/>
            <person name="Gui C."/>
            <person name="Meng S."/>
            <person name="Li G."/>
            <person name="Viehrig K."/>
            <person name="Ye F."/>
            <person name="Su P."/>
            <person name="Kiefer A.F."/>
            <person name="Nichols A."/>
            <person name="Cepeda A.J."/>
            <person name="Yan W."/>
            <person name="Fan B."/>
            <person name="Jiang Y."/>
            <person name="Adhikari A."/>
            <person name="Zheng C.-J."/>
            <person name="Schuster L."/>
            <person name="Cowan T.M."/>
            <person name="Smanski M.J."/>
            <person name="Chevrette M.G."/>
            <person name="De Carvalho L.P.S."/>
            <person name="Shen B."/>
        </authorList>
    </citation>
    <scope>NUCLEOTIDE SEQUENCE [LARGE SCALE GENOMIC DNA]</scope>
    <source>
        <strain evidence="1 2">NPDC050403</strain>
    </source>
</reference>
<evidence type="ECO:0008006" key="3">
    <source>
        <dbReference type="Google" id="ProtNLM"/>
    </source>
</evidence>
<dbReference type="Proteomes" id="UP001551695">
    <property type="component" value="Unassembled WGS sequence"/>
</dbReference>
<evidence type="ECO:0000313" key="1">
    <source>
        <dbReference type="EMBL" id="MEV0709231.1"/>
    </source>
</evidence>
<organism evidence="1 2">
    <name type="scientific">Nocardia aurea</name>
    <dbReference type="NCBI Taxonomy" id="2144174"/>
    <lineage>
        <taxon>Bacteria</taxon>
        <taxon>Bacillati</taxon>
        <taxon>Actinomycetota</taxon>
        <taxon>Actinomycetes</taxon>
        <taxon>Mycobacteriales</taxon>
        <taxon>Nocardiaceae</taxon>
        <taxon>Nocardia</taxon>
    </lineage>
</organism>
<dbReference type="PROSITE" id="PS51257">
    <property type="entry name" value="PROKAR_LIPOPROTEIN"/>
    <property type="match status" value="1"/>
</dbReference>
<gene>
    <name evidence="1" type="ORF">AB0I48_16850</name>
</gene>
<evidence type="ECO:0000313" key="2">
    <source>
        <dbReference type="Proteomes" id="UP001551695"/>
    </source>
</evidence>